<evidence type="ECO:0000313" key="2">
    <source>
        <dbReference type="EMBL" id="KAF5349558.1"/>
    </source>
</evidence>
<accession>A0A8H5FUT8</accession>
<feature type="region of interest" description="Disordered" evidence="1">
    <location>
        <begin position="662"/>
        <end position="683"/>
    </location>
</feature>
<comment type="caution">
    <text evidence="2">The sequence shown here is derived from an EMBL/GenBank/DDBJ whole genome shotgun (WGS) entry which is preliminary data.</text>
</comment>
<dbReference type="Proteomes" id="UP000559027">
    <property type="component" value="Unassembled WGS sequence"/>
</dbReference>
<feature type="region of interest" description="Disordered" evidence="1">
    <location>
        <begin position="368"/>
        <end position="504"/>
    </location>
</feature>
<sequence length="861" mass="95161">MRCLDDISRSHTRGMALDDKSEFTTFNFTSNNCYGPQLDLNLAFAMSQQDTMTSSNTAPTRFPRRSEPSDQSFAEFWSRFYLGSTETDSSHSTTSRITYQNLYLPQEPYLNREVTYNNKSTSGYASSSLDSDFGSYDSPPQTDLDSTQRQRCRPDTEPCYFGGVLDSPLVMSNPYLKSQPPLSPPLTIPLATMSLPLAESEAEGYLSSPSSEAHDPLDQEYTSYSPSPLTDTLTLSNRSSCSTLYSPPPLSPISPTSTDWFSPTFPTSIYTPSSPQSLHEKRQNGIPFFLGDSDTHPFHDRSPVKSRLVPLDNYPGLPLLSFPQQDGSDPHPALDCPLFSPTICESPKSIVQEDLERIDLEDNQFPPFAFPSVNPDPTLPFVEQAPADRRHEAWQTQQPKPDSPEEETSQLSAPAVFPPTFSPSIRNSSLPELDDLWDDDHDFPDSLEPPSSPSRRPSYAELPDDDIDPSSSTSSADPRDTLNDTLMLSPPESLGLMSLPGADIDDDLIPVDLAPPKPTPDKAPLSLLRPRLLVLEDDSTPHPSSNRRSPSPEPCDNLDTNAVDLQINGDDELKAMCGVMKKTKEREGAAKWLENIMEDEERVVRSIARNHHGHAKEVDEAWNKLMGARSKSRRLKEKVRATATLLRLKLADKGWKMEKDASGRAKLVPTSPAPVPPTLDADDAMKVDQPPKATPQKRLRINNPHQLLAKMLMDQQEPLYNPSGRAGLPFRRRTSPLTRSSISAADMESTDSDKDNGMIPDIVDIPDVEMHGVDEKEDLLDELVLNMGTLSTTVQNQTVSSAEFLLSVVSTLLKSIHVFASAGYGAIWSFAAMWNLFISAACDRLAVFFCASELAGFSDPS</sequence>
<reference evidence="2 3" key="1">
    <citation type="journal article" date="2020" name="ISME J.">
        <title>Uncovering the hidden diversity of litter-decomposition mechanisms in mushroom-forming fungi.</title>
        <authorList>
            <person name="Floudas D."/>
            <person name="Bentzer J."/>
            <person name="Ahren D."/>
            <person name="Johansson T."/>
            <person name="Persson P."/>
            <person name="Tunlid A."/>
        </authorList>
    </citation>
    <scope>NUCLEOTIDE SEQUENCE [LARGE SCALE GENOMIC DNA]</scope>
    <source>
        <strain evidence="2 3">CBS 146.42</strain>
    </source>
</reference>
<protein>
    <submittedName>
        <fullName evidence="2">Uncharacterized protein</fullName>
    </submittedName>
</protein>
<feature type="compositionally biased region" description="Polar residues" evidence="1">
    <location>
        <begin position="121"/>
        <end position="130"/>
    </location>
</feature>
<keyword evidence="3" id="KW-1185">Reference proteome</keyword>
<organism evidence="2 3">
    <name type="scientific">Leucocoprinus leucothites</name>
    <dbReference type="NCBI Taxonomy" id="201217"/>
    <lineage>
        <taxon>Eukaryota</taxon>
        <taxon>Fungi</taxon>
        <taxon>Dikarya</taxon>
        <taxon>Basidiomycota</taxon>
        <taxon>Agaricomycotina</taxon>
        <taxon>Agaricomycetes</taxon>
        <taxon>Agaricomycetidae</taxon>
        <taxon>Agaricales</taxon>
        <taxon>Agaricineae</taxon>
        <taxon>Agaricaceae</taxon>
        <taxon>Leucocoprinus</taxon>
    </lineage>
</organism>
<dbReference type="OrthoDB" id="3256408at2759"/>
<gene>
    <name evidence="2" type="ORF">D9756_008806</name>
</gene>
<dbReference type="EMBL" id="JAACJO010000016">
    <property type="protein sequence ID" value="KAF5349558.1"/>
    <property type="molecule type" value="Genomic_DNA"/>
</dbReference>
<feature type="compositionally biased region" description="Acidic residues" evidence="1">
    <location>
        <begin position="432"/>
        <end position="442"/>
    </location>
</feature>
<feature type="region of interest" description="Disordered" evidence="1">
    <location>
        <begin position="535"/>
        <end position="559"/>
    </location>
</feature>
<feature type="region of interest" description="Disordered" evidence="1">
    <location>
        <begin position="720"/>
        <end position="758"/>
    </location>
</feature>
<dbReference type="AlphaFoldDB" id="A0A8H5FUT8"/>
<evidence type="ECO:0000256" key="1">
    <source>
        <dbReference type="SAM" id="MobiDB-lite"/>
    </source>
</evidence>
<evidence type="ECO:0000313" key="3">
    <source>
        <dbReference type="Proteomes" id="UP000559027"/>
    </source>
</evidence>
<feature type="region of interest" description="Disordered" evidence="1">
    <location>
        <begin position="201"/>
        <end position="232"/>
    </location>
</feature>
<feature type="compositionally biased region" description="Polar residues" evidence="1">
    <location>
        <begin position="220"/>
        <end position="232"/>
    </location>
</feature>
<proteinExistence type="predicted"/>
<feature type="compositionally biased region" description="Basic and acidic residues" evidence="1">
    <location>
        <begin position="146"/>
        <end position="155"/>
    </location>
</feature>
<name>A0A8H5FUT8_9AGAR</name>
<feature type="region of interest" description="Disordered" evidence="1">
    <location>
        <begin position="121"/>
        <end position="155"/>
    </location>
</feature>